<dbReference type="GO" id="GO:0106026">
    <property type="term" value="F:Gly-tRNA(Ala) deacylase activity"/>
    <property type="evidence" value="ECO:0007669"/>
    <property type="project" value="RHEA"/>
</dbReference>
<dbReference type="OrthoDB" id="9863at2157"/>
<keyword evidence="3 4" id="KW-0862">Zinc</keyword>
<comment type="catalytic activity">
    <reaction evidence="4">
        <text>glycyl-tRNA(Ala) + H2O = tRNA(Ala) + glycine + H(+)</text>
        <dbReference type="Rhea" id="RHEA:53744"/>
        <dbReference type="Rhea" id="RHEA-COMP:9657"/>
        <dbReference type="Rhea" id="RHEA-COMP:13640"/>
        <dbReference type="ChEBI" id="CHEBI:15377"/>
        <dbReference type="ChEBI" id="CHEBI:15378"/>
        <dbReference type="ChEBI" id="CHEBI:57305"/>
        <dbReference type="ChEBI" id="CHEBI:78442"/>
        <dbReference type="ChEBI" id="CHEBI:78522"/>
        <dbReference type="EC" id="3.1.1.96"/>
    </reaction>
</comment>
<dbReference type="SUPFAM" id="SSF142535">
    <property type="entry name" value="AF0625-like"/>
    <property type="match status" value="1"/>
</dbReference>
<gene>
    <name evidence="4" type="primary">dtdA</name>
    <name evidence="5" type="ORF">B2G88_09410</name>
</gene>
<comment type="caution">
    <text evidence="5">The sequence shown here is derived from an EMBL/GenBank/DDBJ whole genome shotgun (WGS) entry which is preliminary data.</text>
</comment>
<dbReference type="GO" id="GO:0019478">
    <property type="term" value="P:D-amino acid catabolic process"/>
    <property type="evidence" value="ECO:0007669"/>
    <property type="project" value="UniProtKB-UniRule"/>
</dbReference>
<reference evidence="5 6" key="1">
    <citation type="submission" date="2017-02" db="EMBL/GenBank/DDBJ databases">
        <title>Natronthermophilus aegyptiacus gen. nov.,sp. nov., an aerobic, extremely halophilic alkalithermophilic archaeon isolated from the athalassohaline Wadi An Natrun, Egypt.</title>
        <authorList>
            <person name="Zhao B."/>
        </authorList>
    </citation>
    <scope>NUCLEOTIDE SEQUENCE [LARGE SCALE GENOMIC DNA]</scope>
    <source>
        <strain evidence="5 6">CGMCC 1.3597</strain>
    </source>
</reference>
<dbReference type="HAMAP" id="MF_00562">
    <property type="entry name" value="Deacylase_DtdA"/>
    <property type="match status" value="1"/>
</dbReference>
<keyword evidence="2 4" id="KW-0378">Hydrolase</keyword>
<dbReference type="InterPro" id="IPR007508">
    <property type="entry name" value="DtdA"/>
</dbReference>
<dbReference type="Proteomes" id="UP000196084">
    <property type="component" value="Unassembled WGS sequence"/>
</dbReference>
<comment type="function">
    <text evidence="4">D-aminoacyl-tRNA deacylase with broad substrate specificity. By recycling D-aminoacyl-tRNA to D-amino acids and free tRNA molecules, this enzyme counteracts the toxicity associated with the formation of D-aminoacyl-tRNA entities in vivo.</text>
</comment>
<dbReference type="NCBIfam" id="NF011435">
    <property type="entry name" value="PRK14866.1-1"/>
    <property type="match status" value="1"/>
</dbReference>
<dbReference type="Gene3D" id="3.40.50.10700">
    <property type="entry name" value="AF0625-like"/>
    <property type="match status" value="1"/>
</dbReference>
<keyword evidence="6" id="KW-1185">Reference proteome</keyword>
<organism evidence="5 6">
    <name type="scientific">Natronolimnobius baerhuensis</name>
    <dbReference type="NCBI Taxonomy" id="253108"/>
    <lineage>
        <taxon>Archaea</taxon>
        <taxon>Methanobacteriati</taxon>
        <taxon>Methanobacteriota</taxon>
        <taxon>Stenosarchaea group</taxon>
        <taxon>Halobacteria</taxon>
        <taxon>Halobacteriales</taxon>
        <taxon>Natrialbaceae</taxon>
        <taxon>Natronolimnobius</taxon>
    </lineage>
</organism>
<dbReference type="GO" id="GO:0008270">
    <property type="term" value="F:zinc ion binding"/>
    <property type="evidence" value="ECO:0007669"/>
    <property type="project" value="UniProtKB-UniRule"/>
</dbReference>
<comment type="subunit">
    <text evidence="4">Monomer.</text>
</comment>
<comment type="similarity">
    <text evidence="4">Belongs to the DtdA deacylase family.</text>
</comment>
<dbReference type="EC" id="3.1.1.96" evidence="4"/>
<name>A0A202E8Q0_9EURY</name>
<evidence type="ECO:0000313" key="5">
    <source>
        <dbReference type="EMBL" id="OVE84604.1"/>
    </source>
</evidence>
<dbReference type="AlphaFoldDB" id="A0A202E8Q0"/>
<dbReference type="EMBL" id="MWPH01000002">
    <property type="protein sequence ID" value="OVE84604.1"/>
    <property type="molecule type" value="Genomic_DNA"/>
</dbReference>
<keyword evidence="1 4" id="KW-0479">Metal-binding</keyword>
<protein>
    <recommendedName>
        <fullName evidence="4">D-aminoacyl-tRNA deacylase</fullName>
        <ecNumber evidence="4">3.1.1.96</ecNumber>
    </recommendedName>
</protein>
<dbReference type="RefSeq" id="WP_087714621.1">
    <property type="nucleotide sequence ID" value="NZ_MWPH01000002.1"/>
</dbReference>
<comment type="cofactor">
    <cofactor evidence="4">
        <name>Zn(2+)</name>
        <dbReference type="ChEBI" id="CHEBI:29105"/>
    </cofactor>
    <text evidence="4">Binds 2 Zn(2+) ions per subunit.</text>
</comment>
<evidence type="ECO:0000256" key="4">
    <source>
        <dbReference type="HAMAP-Rule" id="MF_00562"/>
    </source>
</evidence>
<dbReference type="PANTHER" id="PTHR34667">
    <property type="entry name" value="D-AMINOACYL-TRNA DEACYLASE"/>
    <property type="match status" value="1"/>
</dbReference>
<accession>A0A202E8Q0</accession>
<evidence type="ECO:0000256" key="1">
    <source>
        <dbReference type="ARBA" id="ARBA00022723"/>
    </source>
</evidence>
<dbReference type="InterPro" id="IPR018033">
    <property type="entry name" value="Deacylase_DtdA_archaea"/>
</dbReference>
<comment type="catalytic activity">
    <reaction evidence="4">
        <text>a D-aminoacyl-tRNA + H2O = a tRNA + a D-alpha-amino acid + H(+)</text>
        <dbReference type="Rhea" id="RHEA:13953"/>
        <dbReference type="Rhea" id="RHEA-COMP:10123"/>
        <dbReference type="Rhea" id="RHEA-COMP:10124"/>
        <dbReference type="ChEBI" id="CHEBI:15377"/>
        <dbReference type="ChEBI" id="CHEBI:15378"/>
        <dbReference type="ChEBI" id="CHEBI:59871"/>
        <dbReference type="ChEBI" id="CHEBI:78442"/>
        <dbReference type="ChEBI" id="CHEBI:79333"/>
        <dbReference type="EC" id="3.1.1.96"/>
    </reaction>
</comment>
<dbReference type="GO" id="GO:0051499">
    <property type="term" value="F:D-aminoacyl-tRNA deacylase activity"/>
    <property type="evidence" value="ECO:0007669"/>
    <property type="project" value="UniProtKB-UniRule"/>
</dbReference>
<dbReference type="Pfam" id="PF04414">
    <property type="entry name" value="tRNA_deacylase"/>
    <property type="match status" value="1"/>
</dbReference>
<proteinExistence type="inferred from homology"/>
<evidence type="ECO:0000256" key="3">
    <source>
        <dbReference type="ARBA" id="ARBA00022833"/>
    </source>
</evidence>
<evidence type="ECO:0000313" key="6">
    <source>
        <dbReference type="Proteomes" id="UP000196084"/>
    </source>
</evidence>
<dbReference type="PANTHER" id="PTHR34667:SF1">
    <property type="entry name" value="D-AMINOACYL-TRNA DEACYLASE"/>
    <property type="match status" value="1"/>
</dbReference>
<dbReference type="Gene3D" id="3.40.630.50">
    <property type="entry name" value="AF0625-like"/>
    <property type="match status" value="1"/>
</dbReference>
<sequence length="444" mass="48536">MTDLAIVESRADRASVHICDHLREVGDWTERTDNSRADADGGATYYQTDGIELRTFEEFHLELEHPVDVFDCDPDLLVFASRHAGDTDALLTGHFTGNFGPAEFGGEDHAVAEACPNALARLLEAFDEYAPEEYDVGMECTHHGPTDVGCPSLFAELGSGDEQWDDPAGAEAVARGILELRDVAPHSTQQVVGFGGNHYAPRFERIVRETPWAVGHIAADWGLEELGHPSAHRDLLEAVFEASNTNIAVIDGDWPVLEETLTDLDYQLVSETWLREVGNRPLEHVDQLEDALESVDEGLRFGEHHDDTVDVISIPGDLIDTAEGIDHERVRDAVEARTIAFTTDNGGSRVGSQFAVPADDPLETKRALLEALVAVLKEKYDTVRITDDAVIATETAFDPERAAIAGIPEGPKFGALAAGESITVDGETITPERFQTEQTDRFDL</sequence>
<evidence type="ECO:0000256" key="2">
    <source>
        <dbReference type="ARBA" id="ARBA00022801"/>
    </source>
</evidence>